<evidence type="ECO:0000313" key="3">
    <source>
        <dbReference type="Proteomes" id="UP000649179"/>
    </source>
</evidence>
<dbReference type="InterPro" id="IPR036188">
    <property type="entry name" value="FAD/NAD-bd_sf"/>
</dbReference>
<evidence type="ECO:0000313" key="2">
    <source>
        <dbReference type="EMBL" id="GGF50547.1"/>
    </source>
</evidence>
<keyword evidence="3" id="KW-1185">Reference proteome</keyword>
<protein>
    <submittedName>
        <fullName evidence="2">FAD-binding monooxygenase</fullName>
    </submittedName>
</protein>
<keyword evidence="2" id="KW-0560">Oxidoreductase</keyword>
<feature type="domain" description="FAD-binding" evidence="1">
    <location>
        <begin position="9"/>
        <end position="342"/>
    </location>
</feature>
<dbReference type="InterPro" id="IPR051704">
    <property type="entry name" value="FAD_aromatic-hydroxylase"/>
</dbReference>
<dbReference type="Gene3D" id="3.30.9.10">
    <property type="entry name" value="D-Amino Acid Oxidase, subunit A, domain 2"/>
    <property type="match status" value="1"/>
</dbReference>
<dbReference type="AlphaFoldDB" id="A0A917BMH6"/>
<dbReference type="PANTHER" id="PTHR46865">
    <property type="entry name" value="OXIDOREDUCTASE-RELATED"/>
    <property type="match status" value="1"/>
</dbReference>
<sequence length="405" mass="43233">MKVTSRPRALVVGASIAGPAAAYWLTRAGYDVVVQERAPGPRPGGQNVDVRGAAREVLRRMGLEEAVRARNTGEVGTRFVDETGAAVAELPVVEGDAGGPTAELEILRGALAEVLAGGCPDAVTWRYDDHVVALDQDGDGVDVRLASGAAERYDLVVVADGVRSHTRGLLLDEEEVELDHLGMSIAFGTIARTDADDDWWRWLNTPGSRQVQLRPDDEGTIRASLAFLSDESALAGRTTDEVRADLRRRFADVGWETGRVLDGFDADDALYADDLAMARCTTWWRGRVCLLGDAAWCVTPIGGGGTSLALVGAYVLGAMLDRHDEVEVALAAYEEWMRPMVERAQHLPPGVPRLAAPHSRLGVSVLRQAMKLAASGPVQTVAGAIPIAEPHRDLPEPAGGTGREA</sequence>
<dbReference type="Pfam" id="PF01494">
    <property type="entry name" value="FAD_binding_3"/>
    <property type="match status" value="1"/>
</dbReference>
<dbReference type="SUPFAM" id="SSF51905">
    <property type="entry name" value="FAD/NAD(P)-binding domain"/>
    <property type="match status" value="1"/>
</dbReference>
<name>A0A917BMH6_9ACTN</name>
<accession>A0A917BMH6</accession>
<comment type="caution">
    <text evidence="2">The sequence shown here is derived from an EMBL/GenBank/DDBJ whole genome shotgun (WGS) entry which is preliminary data.</text>
</comment>
<dbReference type="Proteomes" id="UP000649179">
    <property type="component" value="Unassembled WGS sequence"/>
</dbReference>
<gene>
    <name evidence="2" type="ORF">GCM10011519_25640</name>
</gene>
<proteinExistence type="predicted"/>
<dbReference type="Gene3D" id="3.50.50.60">
    <property type="entry name" value="FAD/NAD(P)-binding domain"/>
    <property type="match status" value="1"/>
</dbReference>
<dbReference type="GO" id="GO:0004497">
    <property type="term" value="F:monooxygenase activity"/>
    <property type="evidence" value="ECO:0007669"/>
    <property type="project" value="UniProtKB-KW"/>
</dbReference>
<organism evidence="2 3">
    <name type="scientific">Marmoricola endophyticus</name>
    <dbReference type="NCBI Taxonomy" id="2040280"/>
    <lineage>
        <taxon>Bacteria</taxon>
        <taxon>Bacillati</taxon>
        <taxon>Actinomycetota</taxon>
        <taxon>Actinomycetes</taxon>
        <taxon>Propionibacteriales</taxon>
        <taxon>Nocardioidaceae</taxon>
        <taxon>Marmoricola</taxon>
    </lineage>
</organism>
<reference evidence="2" key="2">
    <citation type="submission" date="2020-09" db="EMBL/GenBank/DDBJ databases">
        <authorList>
            <person name="Sun Q."/>
            <person name="Zhou Y."/>
        </authorList>
    </citation>
    <scope>NUCLEOTIDE SEQUENCE</scope>
    <source>
        <strain evidence="2">CGMCC 1.16067</strain>
    </source>
</reference>
<dbReference type="GO" id="GO:0071949">
    <property type="term" value="F:FAD binding"/>
    <property type="evidence" value="ECO:0007669"/>
    <property type="project" value="InterPro"/>
</dbReference>
<evidence type="ECO:0000259" key="1">
    <source>
        <dbReference type="Pfam" id="PF01494"/>
    </source>
</evidence>
<dbReference type="PANTHER" id="PTHR46865:SF2">
    <property type="entry name" value="MONOOXYGENASE"/>
    <property type="match status" value="1"/>
</dbReference>
<dbReference type="InterPro" id="IPR002938">
    <property type="entry name" value="FAD-bd"/>
</dbReference>
<reference evidence="2" key="1">
    <citation type="journal article" date="2014" name="Int. J. Syst. Evol. Microbiol.">
        <title>Complete genome sequence of Corynebacterium casei LMG S-19264T (=DSM 44701T), isolated from a smear-ripened cheese.</title>
        <authorList>
            <consortium name="US DOE Joint Genome Institute (JGI-PGF)"/>
            <person name="Walter F."/>
            <person name="Albersmeier A."/>
            <person name="Kalinowski J."/>
            <person name="Ruckert C."/>
        </authorList>
    </citation>
    <scope>NUCLEOTIDE SEQUENCE</scope>
    <source>
        <strain evidence="2">CGMCC 1.16067</strain>
    </source>
</reference>
<keyword evidence="2" id="KW-0503">Monooxygenase</keyword>
<dbReference type="PRINTS" id="PR00420">
    <property type="entry name" value="RNGMNOXGNASE"/>
</dbReference>
<dbReference type="EMBL" id="BMKQ01000001">
    <property type="protein sequence ID" value="GGF50547.1"/>
    <property type="molecule type" value="Genomic_DNA"/>
</dbReference>